<dbReference type="RefSeq" id="XP_040621275.1">
    <property type="nucleotide sequence ID" value="XM_040767234.1"/>
</dbReference>
<proteinExistence type="predicted"/>
<evidence type="ECO:0000313" key="2">
    <source>
        <dbReference type="EMBL" id="KIH93265.1"/>
    </source>
</evidence>
<dbReference type="Proteomes" id="UP000031575">
    <property type="component" value="Unassembled WGS sequence"/>
</dbReference>
<keyword evidence="3" id="KW-1185">Reference proteome</keyword>
<dbReference type="OrthoDB" id="445007at2759"/>
<evidence type="ECO:0008006" key="4">
    <source>
        <dbReference type="Google" id="ProtNLM"/>
    </source>
</evidence>
<dbReference type="GeneID" id="63682155"/>
<reference evidence="2 3" key="1">
    <citation type="journal article" date="2014" name="BMC Genomics">
        <title>Comparative genomics of the major fungal agents of human and animal Sporotrichosis: Sporothrix schenckii and Sporothrix brasiliensis.</title>
        <authorList>
            <person name="Teixeira M.M."/>
            <person name="de Almeida L.G."/>
            <person name="Kubitschek-Barreira P."/>
            <person name="Alves F.L."/>
            <person name="Kioshima E.S."/>
            <person name="Abadio A.K."/>
            <person name="Fernandes L."/>
            <person name="Derengowski L.S."/>
            <person name="Ferreira K.S."/>
            <person name="Souza R.C."/>
            <person name="Ruiz J.C."/>
            <person name="de Andrade N.C."/>
            <person name="Paes H.C."/>
            <person name="Nicola A.M."/>
            <person name="Albuquerque P."/>
            <person name="Gerber A.L."/>
            <person name="Martins V.P."/>
            <person name="Peconick L.D."/>
            <person name="Neto A.V."/>
            <person name="Chaucanez C.B."/>
            <person name="Silva P.A."/>
            <person name="Cunha O.L."/>
            <person name="de Oliveira F.F."/>
            <person name="dos Santos T.C."/>
            <person name="Barros A.L."/>
            <person name="Soares M.A."/>
            <person name="de Oliveira L.M."/>
            <person name="Marini M.M."/>
            <person name="Villalobos-Duno H."/>
            <person name="Cunha M.M."/>
            <person name="de Hoog S."/>
            <person name="da Silveira J.F."/>
            <person name="Henrissat B."/>
            <person name="Nino-Vega G.A."/>
            <person name="Cisalpino P.S."/>
            <person name="Mora-Montes H.M."/>
            <person name="Almeida S.R."/>
            <person name="Stajich J.E."/>
            <person name="Lopes-Bezerra L.M."/>
            <person name="Vasconcelos A.T."/>
            <person name="Felipe M.S."/>
        </authorList>
    </citation>
    <scope>NUCLEOTIDE SEQUENCE [LARGE SCALE GENOMIC DNA]</scope>
    <source>
        <strain evidence="2 3">5110</strain>
    </source>
</reference>
<feature type="compositionally biased region" description="Basic and acidic residues" evidence="1">
    <location>
        <begin position="1"/>
        <end position="10"/>
    </location>
</feature>
<dbReference type="EMBL" id="AWTV01000006">
    <property type="protein sequence ID" value="KIH93265.1"/>
    <property type="molecule type" value="Genomic_DNA"/>
</dbReference>
<protein>
    <recommendedName>
        <fullName evidence="4">Phytanoyl-CoA dioxygenase</fullName>
    </recommendedName>
</protein>
<dbReference type="InterPro" id="IPR008775">
    <property type="entry name" value="Phytyl_CoA_dOase-like"/>
</dbReference>
<dbReference type="VEuPathDB" id="FungiDB:SPBR_09108"/>
<evidence type="ECO:0000313" key="3">
    <source>
        <dbReference type="Proteomes" id="UP000031575"/>
    </source>
</evidence>
<dbReference type="Pfam" id="PF05721">
    <property type="entry name" value="PhyH"/>
    <property type="match status" value="1"/>
</dbReference>
<dbReference type="AlphaFoldDB" id="A0A0C2J2J8"/>
<evidence type="ECO:0000256" key="1">
    <source>
        <dbReference type="SAM" id="MobiDB-lite"/>
    </source>
</evidence>
<comment type="caution">
    <text evidence="2">The sequence shown here is derived from an EMBL/GenBank/DDBJ whole genome shotgun (WGS) entry which is preliminary data.</text>
</comment>
<dbReference type="SUPFAM" id="SSF51197">
    <property type="entry name" value="Clavaminate synthase-like"/>
    <property type="match status" value="1"/>
</dbReference>
<sequence length="115" mass="12612">MRPLDRLEKQHPKRHTTLPYGNGFHPHLDAPAYGHIGCIEHITANIAIDTATIAIRCLEVVPGSHKMDVDLANGSRIADSWVQSHTWVAIPLAPGDILIFGCHIAHRSAPNETSE</sequence>
<name>A0A0C2J2J8_9PEZI</name>
<accession>A0A0C2J2J8</accession>
<feature type="region of interest" description="Disordered" evidence="1">
    <location>
        <begin position="1"/>
        <end position="21"/>
    </location>
</feature>
<dbReference type="Gene3D" id="2.60.120.620">
    <property type="entry name" value="q2cbj1_9rhob like domain"/>
    <property type="match status" value="1"/>
</dbReference>
<organism evidence="2 3">
    <name type="scientific">Sporothrix brasiliensis 5110</name>
    <dbReference type="NCBI Taxonomy" id="1398154"/>
    <lineage>
        <taxon>Eukaryota</taxon>
        <taxon>Fungi</taxon>
        <taxon>Dikarya</taxon>
        <taxon>Ascomycota</taxon>
        <taxon>Pezizomycotina</taxon>
        <taxon>Sordariomycetes</taxon>
        <taxon>Sordariomycetidae</taxon>
        <taxon>Ophiostomatales</taxon>
        <taxon>Ophiostomataceae</taxon>
        <taxon>Sporothrix</taxon>
    </lineage>
</organism>
<dbReference type="HOGENOM" id="CLU_2110551_0_0_1"/>
<gene>
    <name evidence="2" type="ORF">SPBR_09108</name>
</gene>